<protein>
    <submittedName>
        <fullName evidence="1">Uncharacterized protein</fullName>
    </submittedName>
</protein>
<reference evidence="1 2" key="1">
    <citation type="submission" date="2019-10" db="EMBL/GenBank/DDBJ databases">
        <title>Characterization of a new Citrobacter species.</title>
        <authorList>
            <person name="Goncalves Ribeiro T."/>
            <person name="Izdebski R."/>
            <person name="Urbanowicz P."/>
            <person name="Carmeli Y."/>
            <person name="Gniadkowski M."/>
            <person name="Peixe L."/>
        </authorList>
    </citation>
    <scope>NUCLEOTIDE SEQUENCE [LARGE SCALE GENOMIC DNA]</scope>
    <source>
        <strain evidence="1 2">NMI7905_11</strain>
    </source>
</reference>
<organism evidence="1 2">
    <name type="scientific">Citrobacter telavivensis</name>
    <dbReference type="NCBI Taxonomy" id="2653932"/>
    <lineage>
        <taxon>Bacteria</taxon>
        <taxon>Pseudomonadati</taxon>
        <taxon>Pseudomonadota</taxon>
        <taxon>Gammaproteobacteria</taxon>
        <taxon>Enterobacterales</taxon>
        <taxon>Enterobacteriaceae</taxon>
        <taxon>Citrobacter</taxon>
    </lineage>
</organism>
<accession>A0A6L5EDB0</accession>
<keyword evidence="2" id="KW-1185">Reference proteome</keyword>
<sequence>MFYPTCDCNSALHGAPFFLSAGWRRCLIRPTRASVCRPDKRSAIRQPRHTLPYPTYSRFRRFELHIQSVITSSRIAAE</sequence>
<dbReference type="AlphaFoldDB" id="A0A6L5EDB0"/>
<gene>
    <name evidence="1" type="ORF">GBB84_21335</name>
</gene>
<dbReference type="EMBL" id="WHIY01000016">
    <property type="protein sequence ID" value="MPQ53442.1"/>
    <property type="molecule type" value="Genomic_DNA"/>
</dbReference>
<evidence type="ECO:0000313" key="2">
    <source>
        <dbReference type="Proteomes" id="UP000475079"/>
    </source>
</evidence>
<proteinExistence type="predicted"/>
<dbReference type="Proteomes" id="UP000475079">
    <property type="component" value="Unassembled WGS sequence"/>
</dbReference>
<evidence type="ECO:0000313" key="1">
    <source>
        <dbReference type="EMBL" id="MPQ53442.1"/>
    </source>
</evidence>
<name>A0A6L5EDB0_9ENTR</name>
<comment type="caution">
    <text evidence="1">The sequence shown here is derived from an EMBL/GenBank/DDBJ whole genome shotgun (WGS) entry which is preliminary data.</text>
</comment>